<dbReference type="Proteomes" id="UP000238605">
    <property type="component" value="Unassembled WGS sequence"/>
</dbReference>
<feature type="transmembrane region" description="Helical" evidence="2">
    <location>
        <begin position="7"/>
        <end position="27"/>
    </location>
</feature>
<dbReference type="EMBL" id="PSNX01000001">
    <property type="protein sequence ID" value="PPE68014.1"/>
    <property type="molecule type" value="Genomic_DNA"/>
</dbReference>
<dbReference type="SUPFAM" id="SSF48403">
    <property type="entry name" value="Ankyrin repeat"/>
    <property type="match status" value="1"/>
</dbReference>
<dbReference type="InterPro" id="IPR036770">
    <property type="entry name" value="Ankyrin_rpt-contain_sf"/>
</dbReference>
<dbReference type="Gene3D" id="1.25.40.20">
    <property type="entry name" value="Ankyrin repeat-containing domain"/>
    <property type="match status" value="1"/>
</dbReference>
<keyword evidence="4" id="KW-1185">Reference proteome</keyword>
<accession>A0A2S5SZ46</accession>
<keyword evidence="1" id="KW-0040">ANK repeat</keyword>
<name>A0A2S5SZ46_9BURK</name>
<dbReference type="Pfam" id="PF12796">
    <property type="entry name" value="Ank_2"/>
    <property type="match status" value="1"/>
</dbReference>
<proteinExistence type="predicted"/>
<dbReference type="AlphaFoldDB" id="A0A2S5SZ46"/>
<comment type="caution">
    <text evidence="3">The sequence shown here is derived from an EMBL/GenBank/DDBJ whole genome shotgun (WGS) entry which is preliminary data.</text>
</comment>
<evidence type="ECO:0000256" key="1">
    <source>
        <dbReference type="PROSITE-ProRule" id="PRU00023"/>
    </source>
</evidence>
<reference evidence="3 4" key="1">
    <citation type="submission" date="2018-02" db="EMBL/GenBank/DDBJ databases">
        <title>Reclassifiation of [Polyangium] brachysporum DSM 7029 as Guopingzhaonella breviflexa gen. nov., sp. nov., a member of the family Comamonadaceae.</title>
        <authorList>
            <person name="Tang B."/>
        </authorList>
    </citation>
    <scope>NUCLEOTIDE SEQUENCE [LARGE SCALE GENOMIC DNA]</scope>
    <source>
        <strain evidence="3 4">BCRC 80649</strain>
    </source>
</reference>
<keyword evidence="2" id="KW-0472">Membrane</keyword>
<sequence length="174" mass="19458">MKVVRRIAATIIVLFALSAGFVLWGFWYSSKASTESLVSCVEAELPLRSWICYKALFWVHPRPEELRRLNQQAGAYFIASMESEELARLVLRHYVDAGLDINAVDQRSASGPTALHISVTSNRPQEVRLLLEAGANPSIRNYLGKTPLEHALDVQSRHQSSELSEVIQILEAAQ</sequence>
<dbReference type="InterPro" id="IPR002110">
    <property type="entry name" value="Ankyrin_rpt"/>
</dbReference>
<dbReference type="PROSITE" id="PS50297">
    <property type="entry name" value="ANK_REP_REGION"/>
    <property type="match status" value="1"/>
</dbReference>
<evidence type="ECO:0000313" key="4">
    <source>
        <dbReference type="Proteomes" id="UP000238605"/>
    </source>
</evidence>
<organism evidence="3 4">
    <name type="scientific">Caldimonas caldifontis</name>
    <dbReference type="NCBI Taxonomy" id="1452508"/>
    <lineage>
        <taxon>Bacteria</taxon>
        <taxon>Pseudomonadati</taxon>
        <taxon>Pseudomonadota</taxon>
        <taxon>Betaproteobacteria</taxon>
        <taxon>Burkholderiales</taxon>
        <taxon>Sphaerotilaceae</taxon>
        <taxon>Caldimonas</taxon>
    </lineage>
</organism>
<protein>
    <submittedName>
        <fullName evidence="3">Uncharacterized protein</fullName>
    </submittedName>
</protein>
<dbReference type="PROSITE" id="PS50088">
    <property type="entry name" value="ANK_REPEAT"/>
    <property type="match status" value="1"/>
</dbReference>
<keyword evidence="2" id="KW-1133">Transmembrane helix</keyword>
<evidence type="ECO:0000313" key="3">
    <source>
        <dbReference type="EMBL" id="PPE68014.1"/>
    </source>
</evidence>
<gene>
    <name evidence="3" type="ORF">C1704_00600</name>
</gene>
<evidence type="ECO:0000256" key="2">
    <source>
        <dbReference type="SAM" id="Phobius"/>
    </source>
</evidence>
<keyword evidence="2" id="KW-0812">Transmembrane</keyword>
<feature type="repeat" description="ANK" evidence="1">
    <location>
        <begin position="110"/>
        <end position="142"/>
    </location>
</feature>